<dbReference type="SUPFAM" id="SSF46785">
    <property type="entry name" value="Winged helix' DNA-binding domain"/>
    <property type="match status" value="1"/>
</dbReference>
<reference evidence="2" key="1">
    <citation type="submission" date="2017-06" db="EMBL/GenBank/DDBJ databases">
        <authorList>
            <person name="Cremers G."/>
        </authorList>
    </citation>
    <scope>NUCLEOTIDE SEQUENCE [LARGE SCALE GENOMIC DNA]</scope>
</reference>
<dbReference type="InterPro" id="IPR036390">
    <property type="entry name" value="WH_DNA-bd_sf"/>
</dbReference>
<name>A0A284VNI0_9EURY</name>
<dbReference type="Gene3D" id="1.10.10.10">
    <property type="entry name" value="Winged helix-like DNA-binding domain superfamily/Winged helix DNA-binding domain"/>
    <property type="match status" value="1"/>
</dbReference>
<evidence type="ECO:0000313" key="1">
    <source>
        <dbReference type="EMBL" id="SNQ60846.1"/>
    </source>
</evidence>
<evidence type="ECO:0008006" key="3">
    <source>
        <dbReference type="Google" id="ProtNLM"/>
    </source>
</evidence>
<dbReference type="Proteomes" id="UP000218615">
    <property type="component" value="Unassembled WGS sequence"/>
</dbReference>
<accession>A0A284VNI0</accession>
<dbReference type="InterPro" id="IPR036388">
    <property type="entry name" value="WH-like_DNA-bd_sf"/>
</dbReference>
<keyword evidence="2" id="KW-1185">Reference proteome</keyword>
<dbReference type="PIRSF" id="PIRSF037373">
    <property type="entry name" value="UCP037373_trxn_reg"/>
    <property type="match status" value="1"/>
</dbReference>
<dbReference type="InterPro" id="IPR017185">
    <property type="entry name" value="UCP037373_trxn_reg"/>
</dbReference>
<organism evidence="1 2">
    <name type="scientific">Candidatus Methanoperedens nitratireducens</name>
    <dbReference type="NCBI Taxonomy" id="1392998"/>
    <lineage>
        <taxon>Archaea</taxon>
        <taxon>Methanobacteriati</taxon>
        <taxon>Methanobacteriota</taxon>
        <taxon>Stenosarchaea group</taxon>
        <taxon>Methanomicrobia</taxon>
        <taxon>Methanosarcinales</taxon>
        <taxon>ANME-2 cluster</taxon>
        <taxon>Candidatus Methanoperedentaceae</taxon>
        <taxon>Candidatus Methanoperedens</taxon>
    </lineage>
</organism>
<sequence>MSRPIARVLSYLKHVDEATTMDIERGTGLRQPEVSIAMKQLKEYDWINEKEEKKPGKGRPYRIYSLKVKFNNIITQIEKQKKKAFADVVFKIQRLNVLGKTTPVG</sequence>
<dbReference type="AlphaFoldDB" id="A0A284VNI0"/>
<dbReference type="EMBL" id="FZMP01000119">
    <property type="protein sequence ID" value="SNQ60846.1"/>
    <property type="molecule type" value="Genomic_DNA"/>
</dbReference>
<protein>
    <recommendedName>
        <fullName evidence="3">Transcriptional regulator</fullName>
    </recommendedName>
</protein>
<proteinExistence type="predicted"/>
<evidence type="ECO:0000313" key="2">
    <source>
        <dbReference type="Proteomes" id="UP000218615"/>
    </source>
</evidence>
<gene>
    <name evidence="1" type="ORF">MNV_2050001</name>
</gene>